<dbReference type="Proteomes" id="UP000283063">
    <property type="component" value="Chromosome"/>
</dbReference>
<protein>
    <submittedName>
        <fullName evidence="3">Peptidoglycan-binding protein</fullName>
    </submittedName>
</protein>
<evidence type="ECO:0000313" key="3">
    <source>
        <dbReference type="EMBL" id="AZV76901.1"/>
    </source>
</evidence>
<dbReference type="KEGG" id="sedi:EBB79_02640"/>
<organism evidence="3 4">
    <name type="scientific">Parasedimentitalea marina</name>
    <dbReference type="NCBI Taxonomy" id="2483033"/>
    <lineage>
        <taxon>Bacteria</taxon>
        <taxon>Pseudomonadati</taxon>
        <taxon>Pseudomonadota</taxon>
        <taxon>Alphaproteobacteria</taxon>
        <taxon>Rhodobacterales</taxon>
        <taxon>Paracoccaceae</taxon>
        <taxon>Parasedimentitalea</taxon>
    </lineage>
</organism>
<dbReference type="Pfam" id="PF01471">
    <property type="entry name" value="PG_binding_1"/>
    <property type="match status" value="1"/>
</dbReference>
<dbReference type="RefSeq" id="WP_127747388.1">
    <property type="nucleotide sequence ID" value="NZ_CP033219.1"/>
</dbReference>
<accession>A0A3T0MYR1</accession>
<sequence>MRNTIILSSFFAASATLGLAQEPACYALETPSETHGVNTLTLSDDGEVNYTLIGSPYVTYEFSCAFFDDNTVAYCSVDCDGGALTLIRFPETVLADFSHLRVESARIESIATQIGAMEADGEVISGLFQLTPAAATVCKAAANQRQPLLLEPGDLYPAVERLERYLFEGGYFNDVADWYYTEETAQAVRAFQAEYGDPVTGLADWALLQKIGIYASYSFGGC</sequence>
<name>A0A3T0MYR1_9RHOB</name>
<reference evidence="3 4" key="1">
    <citation type="submission" date="2018-10" db="EMBL/GenBank/DDBJ databases">
        <title>Parasedimentitalea marina sp. nov., a psychrophilic bacterium isolated from deep seawater of the New Britain Trench.</title>
        <authorList>
            <person name="Cao J."/>
        </authorList>
    </citation>
    <scope>NUCLEOTIDE SEQUENCE [LARGE SCALE GENOMIC DNA]</scope>
    <source>
        <strain evidence="3 4">W43</strain>
    </source>
</reference>
<dbReference type="InterPro" id="IPR002477">
    <property type="entry name" value="Peptidoglycan-bd-like"/>
</dbReference>
<keyword evidence="4" id="KW-1185">Reference proteome</keyword>
<dbReference type="SUPFAM" id="SSF47090">
    <property type="entry name" value="PGBD-like"/>
    <property type="match status" value="1"/>
</dbReference>
<evidence type="ECO:0000256" key="1">
    <source>
        <dbReference type="SAM" id="SignalP"/>
    </source>
</evidence>
<proteinExistence type="predicted"/>
<gene>
    <name evidence="3" type="ORF">EBB79_02640</name>
</gene>
<evidence type="ECO:0000259" key="2">
    <source>
        <dbReference type="Pfam" id="PF01471"/>
    </source>
</evidence>
<dbReference type="Gene3D" id="1.10.101.10">
    <property type="entry name" value="PGBD-like superfamily/PGBD"/>
    <property type="match status" value="1"/>
</dbReference>
<feature type="chain" id="PRO_5019490842" evidence="1">
    <location>
        <begin position="21"/>
        <end position="222"/>
    </location>
</feature>
<dbReference type="EMBL" id="CP033219">
    <property type="protein sequence ID" value="AZV76901.1"/>
    <property type="molecule type" value="Genomic_DNA"/>
</dbReference>
<dbReference type="AlphaFoldDB" id="A0A3T0MYR1"/>
<evidence type="ECO:0000313" key="4">
    <source>
        <dbReference type="Proteomes" id="UP000283063"/>
    </source>
</evidence>
<feature type="signal peptide" evidence="1">
    <location>
        <begin position="1"/>
        <end position="20"/>
    </location>
</feature>
<dbReference type="InterPro" id="IPR036366">
    <property type="entry name" value="PGBDSf"/>
</dbReference>
<dbReference type="InterPro" id="IPR036365">
    <property type="entry name" value="PGBD-like_sf"/>
</dbReference>
<dbReference type="OrthoDB" id="7859905at2"/>
<feature type="domain" description="Peptidoglycan binding-like" evidence="2">
    <location>
        <begin position="157"/>
        <end position="210"/>
    </location>
</feature>
<keyword evidence="1" id="KW-0732">Signal</keyword>